<accession>A0A7U2NE84</accession>
<dbReference type="Proteomes" id="UP000596329">
    <property type="component" value="Chromosome"/>
</dbReference>
<dbReference type="RefSeq" id="WP_203095824.1">
    <property type="nucleotide sequence ID" value="NZ_CP059075.1"/>
</dbReference>
<protein>
    <submittedName>
        <fullName evidence="1">Uncharacterized protein</fullName>
    </submittedName>
</protein>
<dbReference type="AlphaFoldDB" id="A0A7U2NE84"/>
<name>A0A7U2NE84_FLAPS</name>
<sequence>MGNSSNAYATVKPIETNMSDLITKQDELALRRRAERREIAKDEAEVDKVKETKAKELAKYTSKLNPYDTGSTTYNTTVATALTEAKGKLMEQWQIANDKSKTELEKSTAWANIEDINNYPDYLKNISDRITETNKTYTDQLKKGEIFRNEEWEKKFQNGFAGMTVKMNDKFRPDTLFIDKDGDGKQDAEVSDILKYDQVTQLVPEGISMPKVDLGSLAYKIGKDLGKTTTKDVNGYETTNIVEVTNETARAGIQPLMTDQNVRSYLRLKGEDYQQELTPNLLKTVEDDLVKTALSNTDKTNEKGYNYADQNTDNTLAFNKKKHADDLAFKKEKEANDIADKKVKNKIASAKASGKNTSEPISVGSISQTSISKGKFANAPSGSLGYSIPDGGIFFTPSKDVDEVITNIIVHPDGKHMTFTGTKYTLKEDKTKAETPINVNTNISSEEVGKYMKIIKNEDGEDFKNPGELADFLYRKRVTAKGQNIDTRKEISRSEISVKAKAAGYTTKEYEALLVKNGVSIK</sequence>
<organism evidence="1 2">
    <name type="scientific">Flavobacterium psychrophilum</name>
    <dbReference type="NCBI Taxonomy" id="96345"/>
    <lineage>
        <taxon>Bacteria</taxon>
        <taxon>Pseudomonadati</taxon>
        <taxon>Bacteroidota</taxon>
        <taxon>Flavobacteriia</taxon>
        <taxon>Flavobacteriales</taxon>
        <taxon>Flavobacteriaceae</taxon>
        <taxon>Flavobacterium</taxon>
    </lineage>
</organism>
<proteinExistence type="predicted"/>
<dbReference type="EMBL" id="CP059075">
    <property type="protein sequence ID" value="QRE03521.1"/>
    <property type="molecule type" value="Genomic_DNA"/>
</dbReference>
<reference evidence="1 2" key="1">
    <citation type="submission" date="2020-07" db="EMBL/GenBank/DDBJ databases">
        <title>Genomic characterization of Flavobacterium psychrophilum strains.</title>
        <authorList>
            <person name="Castillo D."/>
            <person name="Jorgensen J."/>
            <person name="Middelboe M."/>
        </authorList>
    </citation>
    <scope>NUCLEOTIDE SEQUENCE [LARGE SCALE GENOMIC DNA]</scope>
    <source>
        <strain evidence="1 2">FPS-R7</strain>
    </source>
</reference>
<gene>
    <name evidence="1" type="ORF">H0H26_11615</name>
</gene>
<evidence type="ECO:0000313" key="1">
    <source>
        <dbReference type="EMBL" id="QRE03521.1"/>
    </source>
</evidence>
<evidence type="ECO:0000313" key="2">
    <source>
        <dbReference type="Proteomes" id="UP000596329"/>
    </source>
</evidence>